<evidence type="ECO:0000256" key="3">
    <source>
        <dbReference type="ARBA" id="ARBA00023015"/>
    </source>
</evidence>
<dbReference type="PANTHER" id="PTHR13186">
    <property type="entry name" value="MEDIATOR OF RNA POLYMERASE II TRANSCRIPTION SUBUNIT 31"/>
    <property type="match status" value="1"/>
</dbReference>
<gene>
    <name evidence="8" type="ORF">CAOG_004585</name>
</gene>
<evidence type="ECO:0000256" key="2">
    <source>
        <dbReference type="ARBA" id="ARBA00006378"/>
    </source>
</evidence>
<keyword evidence="5 7" id="KW-0804">Transcription</keyword>
<evidence type="ECO:0000256" key="4">
    <source>
        <dbReference type="ARBA" id="ARBA00023159"/>
    </source>
</evidence>
<evidence type="ECO:0000256" key="1">
    <source>
        <dbReference type="ARBA" id="ARBA00004123"/>
    </source>
</evidence>
<dbReference type="STRING" id="595528.A0A0D2UFG0"/>
<evidence type="ECO:0000313" key="9">
    <source>
        <dbReference type="Proteomes" id="UP000008743"/>
    </source>
</evidence>
<comment type="function">
    <text evidence="7">Component of the Mediator complex, a coactivator involved in the regulated transcription of nearly all RNA polymerase II-dependent genes. Mediator functions as a bridge to convey information from gene-specific regulatory proteins to the basal RNA polymerase II transcription machinery. Mediator is recruited to promoters by direct interactions with regulatory proteins and serves as a scaffold for the assembly of a functional preinitiation complex with RNA polymerase II and the general transcription factors.</text>
</comment>
<protein>
    <recommendedName>
        <fullName evidence="7">Mediator of RNA polymerase II transcription subunit 31</fullName>
    </recommendedName>
</protein>
<dbReference type="OMA" id="FTEYIHE"/>
<dbReference type="GO" id="GO:0016592">
    <property type="term" value="C:mediator complex"/>
    <property type="evidence" value="ECO:0007669"/>
    <property type="project" value="InterPro"/>
</dbReference>
<dbReference type="eggNOG" id="KOG4086">
    <property type="taxonomic scope" value="Eukaryota"/>
</dbReference>
<keyword evidence="9" id="KW-1185">Reference proteome</keyword>
<dbReference type="GO" id="GO:0006355">
    <property type="term" value="P:regulation of DNA-templated transcription"/>
    <property type="evidence" value="ECO:0007669"/>
    <property type="project" value="InterPro"/>
</dbReference>
<dbReference type="EMBL" id="KE346366">
    <property type="protein sequence ID" value="KJE93861.1"/>
    <property type="molecule type" value="Genomic_DNA"/>
</dbReference>
<dbReference type="Pfam" id="PF05669">
    <property type="entry name" value="Med31"/>
    <property type="match status" value="1"/>
</dbReference>
<comment type="similarity">
    <text evidence="2 7">Belongs to the Mediator complex subunit 31 family.</text>
</comment>
<keyword evidence="4 7" id="KW-0010">Activator</keyword>
<keyword evidence="6 7" id="KW-0539">Nucleus</keyword>
<dbReference type="PhylomeDB" id="A0A0D2UFG0"/>
<accession>A0A0D2UFG0</accession>
<dbReference type="FunFam" id="1.10.10.1340:FF:000001">
    <property type="entry name" value="Mediator of RNA polymerase II transcription subunit 31"/>
    <property type="match status" value="1"/>
</dbReference>
<dbReference type="Proteomes" id="UP000008743">
    <property type="component" value="Unassembled WGS sequence"/>
</dbReference>
<evidence type="ECO:0000313" key="8">
    <source>
        <dbReference type="EMBL" id="KJE93861.1"/>
    </source>
</evidence>
<dbReference type="InterPro" id="IPR008831">
    <property type="entry name" value="Mediator_Med31"/>
</dbReference>
<comment type="subunit">
    <text evidence="7">Component of the Mediator complex.</text>
</comment>
<organism evidence="8 9">
    <name type="scientific">Capsaspora owczarzaki (strain ATCC 30864)</name>
    <dbReference type="NCBI Taxonomy" id="595528"/>
    <lineage>
        <taxon>Eukaryota</taxon>
        <taxon>Filasterea</taxon>
        <taxon>Capsaspora</taxon>
    </lineage>
</organism>
<dbReference type="InterPro" id="IPR038089">
    <property type="entry name" value="Med31_sf"/>
</dbReference>
<dbReference type="AlphaFoldDB" id="A0A0D2UFG0"/>
<evidence type="ECO:0000256" key="6">
    <source>
        <dbReference type="ARBA" id="ARBA00023242"/>
    </source>
</evidence>
<evidence type="ECO:0000256" key="7">
    <source>
        <dbReference type="RuleBase" id="RU364129"/>
    </source>
</evidence>
<dbReference type="Gene3D" id="1.10.10.1340">
    <property type="entry name" value="Mediator of RNA polymerase II, submodule Med31 (Soh1)"/>
    <property type="match status" value="1"/>
</dbReference>
<evidence type="ECO:0000256" key="5">
    <source>
        <dbReference type="ARBA" id="ARBA00023163"/>
    </source>
</evidence>
<keyword evidence="3 7" id="KW-0805">Transcription regulation</keyword>
<reference evidence="9" key="1">
    <citation type="submission" date="2011-02" db="EMBL/GenBank/DDBJ databases">
        <title>The Genome Sequence of Capsaspora owczarzaki ATCC 30864.</title>
        <authorList>
            <person name="Russ C."/>
            <person name="Cuomo C."/>
            <person name="Burger G."/>
            <person name="Gray M.W."/>
            <person name="Holland P.W.H."/>
            <person name="King N."/>
            <person name="Lang F.B.F."/>
            <person name="Roger A.J."/>
            <person name="Ruiz-Trillo I."/>
            <person name="Young S.K."/>
            <person name="Zeng Q."/>
            <person name="Gargeya S."/>
            <person name="Alvarado L."/>
            <person name="Berlin A."/>
            <person name="Chapman S.B."/>
            <person name="Chen Z."/>
            <person name="Freedman E."/>
            <person name="Gellesch M."/>
            <person name="Goldberg J."/>
            <person name="Griggs A."/>
            <person name="Gujja S."/>
            <person name="Heilman E."/>
            <person name="Heiman D."/>
            <person name="Howarth C."/>
            <person name="Mehta T."/>
            <person name="Neiman D."/>
            <person name="Pearson M."/>
            <person name="Roberts A."/>
            <person name="Saif S."/>
            <person name="Shea T."/>
            <person name="Shenoy N."/>
            <person name="Sisk P."/>
            <person name="Stolte C."/>
            <person name="Sykes S."/>
            <person name="White J."/>
            <person name="Yandava C."/>
            <person name="Haas B."/>
            <person name="Nusbaum C."/>
            <person name="Birren B."/>
        </authorList>
    </citation>
    <scope>NUCLEOTIDE SEQUENCE</scope>
    <source>
        <strain evidence="9">ATCC 30864</strain>
    </source>
</reference>
<sequence length="206" mass="22239">MDSPSLDAAEAAAQTAAAMALATSSSSSLSSAAASASASALASASASDDAATHALAVQSAQHKIRFQLELEFVQCLANVQYLHYLGQQGYLTQTTFINYLKYLLYWKKPEYARFIRFPHCLYFLDLLQEPVFRTEITKKPCVDFVAEQQLWHWQFYGRNRSAAAAAAVAAAATAAAASTDASKPITAQAELLMPALRPLQQDAPIS</sequence>
<dbReference type="InParanoid" id="A0A0D2UFG0"/>
<comment type="subcellular location">
    <subcellularLocation>
        <location evidence="1 7">Nucleus</location>
    </subcellularLocation>
</comment>
<name>A0A0D2UFG0_CAPO3</name>
<proteinExistence type="inferred from homology"/>
<dbReference type="RefSeq" id="XP_004347332.1">
    <property type="nucleotide sequence ID" value="XM_004347282.2"/>
</dbReference>
<dbReference type="OrthoDB" id="10257739at2759"/>
<dbReference type="GO" id="GO:0003712">
    <property type="term" value="F:transcription coregulator activity"/>
    <property type="evidence" value="ECO:0007669"/>
    <property type="project" value="InterPro"/>
</dbReference>